<dbReference type="AlphaFoldDB" id="A0A1D1UKG8"/>
<organism evidence="1 2">
    <name type="scientific">Ramazzottius varieornatus</name>
    <name type="common">Water bear</name>
    <name type="synonym">Tardigrade</name>
    <dbReference type="NCBI Taxonomy" id="947166"/>
    <lineage>
        <taxon>Eukaryota</taxon>
        <taxon>Metazoa</taxon>
        <taxon>Ecdysozoa</taxon>
        <taxon>Tardigrada</taxon>
        <taxon>Eutardigrada</taxon>
        <taxon>Parachela</taxon>
        <taxon>Hypsibioidea</taxon>
        <taxon>Ramazzottiidae</taxon>
        <taxon>Ramazzottius</taxon>
    </lineage>
</organism>
<accession>A0A1D1UKG8</accession>
<keyword evidence="2" id="KW-1185">Reference proteome</keyword>
<dbReference type="EMBL" id="BDGG01000001">
    <property type="protein sequence ID" value="GAU88905.1"/>
    <property type="molecule type" value="Genomic_DNA"/>
</dbReference>
<gene>
    <name evidence="1" type="primary">RvY_01521-1</name>
    <name evidence="1" type="synonym">RvY_01521.1</name>
    <name evidence="1" type="ORF">RvY_01521</name>
</gene>
<dbReference type="Proteomes" id="UP000186922">
    <property type="component" value="Unassembled WGS sequence"/>
</dbReference>
<comment type="caution">
    <text evidence="1">The sequence shown here is derived from an EMBL/GenBank/DDBJ whole genome shotgun (WGS) entry which is preliminary data.</text>
</comment>
<protein>
    <submittedName>
        <fullName evidence="1">Uncharacterized protein</fullName>
    </submittedName>
</protein>
<reference evidence="1 2" key="1">
    <citation type="journal article" date="2016" name="Nat. Commun.">
        <title>Extremotolerant tardigrade genome and improved radiotolerance of human cultured cells by tardigrade-unique protein.</title>
        <authorList>
            <person name="Hashimoto T."/>
            <person name="Horikawa D.D."/>
            <person name="Saito Y."/>
            <person name="Kuwahara H."/>
            <person name="Kozuka-Hata H."/>
            <person name="Shin-I T."/>
            <person name="Minakuchi Y."/>
            <person name="Ohishi K."/>
            <person name="Motoyama A."/>
            <person name="Aizu T."/>
            <person name="Enomoto A."/>
            <person name="Kondo K."/>
            <person name="Tanaka S."/>
            <person name="Hara Y."/>
            <person name="Koshikawa S."/>
            <person name="Sagara H."/>
            <person name="Miura T."/>
            <person name="Yokobori S."/>
            <person name="Miyagawa K."/>
            <person name="Suzuki Y."/>
            <person name="Kubo T."/>
            <person name="Oyama M."/>
            <person name="Kohara Y."/>
            <person name="Fujiyama A."/>
            <person name="Arakawa K."/>
            <person name="Katayama T."/>
            <person name="Toyoda A."/>
            <person name="Kunieda T."/>
        </authorList>
    </citation>
    <scope>NUCLEOTIDE SEQUENCE [LARGE SCALE GENOMIC DNA]</scope>
    <source>
        <strain evidence="1 2">YOKOZUNA-1</strain>
    </source>
</reference>
<name>A0A1D1UKG8_RAMVA</name>
<proteinExistence type="predicted"/>
<evidence type="ECO:0000313" key="2">
    <source>
        <dbReference type="Proteomes" id="UP000186922"/>
    </source>
</evidence>
<sequence>MVSSRRRFNDAIIYCAKLTGRRLEIQAELRHPAEHLKVRPRGRPANKPGMIVISSGVASLVTGWKYAPLKITTIPKLFTVLPIIEYRKTSVPSTKARFEVLSFHAGPLTNFH</sequence>
<evidence type="ECO:0000313" key="1">
    <source>
        <dbReference type="EMBL" id="GAU88905.1"/>
    </source>
</evidence>